<dbReference type="PANTHER" id="PTHR34724">
    <property type="entry name" value="OS12G0596101 PROTEIN"/>
    <property type="match status" value="1"/>
</dbReference>
<sequence length="71" mass="7764">MPSFLYFQSITNYKMCMPATCNTCDKTTWKGCGLHVPYAMDSIPKSQWCTCKSADGSLSEYPPKLGTGIAG</sequence>
<comment type="caution">
    <text evidence="1">The sequence shown here is derived from an EMBL/GenBank/DDBJ whole genome shotgun (WGS) entry which is preliminary data.</text>
</comment>
<proteinExistence type="predicted"/>
<accession>A0AAV5QIJ3</accession>
<dbReference type="Proteomes" id="UP001360560">
    <property type="component" value="Unassembled WGS sequence"/>
</dbReference>
<gene>
    <name evidence="1" type="ORF">DASC09_016300</name>
</gene>
<evidence type="ECO:0000313" key="2">
    <source>
        <dbReference type="Proteomes" id="UP001360560"/>
    </source>
</evidence>
<dbReference type="PANTHER" id="PTHR34724:SF2">
    <property type="entry name" value="OS12G0596101 PROTEIN"/>
    <property type="match status" value="1"/>
</dbReference>
<dbReference type="EMBL" id="BTFZ01000002">
    <property type="protein sequence ID" value="GMM34305.1"/>
    <property type="molecule type" value="Genomic_DNA"/>
</dbReference>
<protein>
    <submittedName>
        <fullName evidence="1">Uncharacterized protein</fullName>
    </submittedName>
</protein>
<reference evidence="1 2" key="1">
    <citation type="journal article" date="2023" name="Elife">
        <title>Identification of key yeast species and microbe-microbe interactions impacting larval growth of Drosophila in the wild.</title>
        <authorList>
            <person name="Mure A."/>
            <person name="Sugiura Y."/>
            <person name="Maeda R."/>
            <person name="Honda K."/>
            <person name="Sakurai N."/>
            <person name="Takahashi Y."/>
            <person name="Watada M."/>
            <person name="Katoh T."/>
            <person name="Gotoh A."/>
            <person name="Gotoh Y."/>
            <person name="Taniguchi I."/>
            <person name="Nakamura K."/>
            <person name="Hayashi T."/>
            <person name="Katayama T."/>
            <person name="Uemura T."/>
            <person name="Hattori Y."/>
        </authorList>
    </citation>
    <scope>NUCLEOTIDE SEQUENCE [LARGE SCALE GENOMIC DNA]</scope>
    <source>
        <strain evidence="1 2">SC-9</strain>
    </source>
</reference>
<organism evidence="1 2">
    <name type="scientific">Saccharomycopsis crataegensis</name>
    <dbReference type="NCBI Taxonomy" id="43959"/>
    <lineage>
        <taxon>Eukaryota</taxon>
        <taxon>Fungi</taxon>
        <taxon>Dikarya</taxon>
        <taxon>Ascomycota</taxon>
        <taxon>Saccharomycotina</taxon>
        <taxon>Saccharomycetes</taxon>
        <taxon>Saccharomycopsidaceae</taxon>
        <taxon>Saccharomycopsis</taxon>
    </lineage>
</organism>
<dbReference type="RefSeq" id="XP_064851305.1">
    <property type="nucleotide sequence ID" value="XM_064995233.1"/>
</dbReference>
<keyword evidence="2" id="KW-1185">Reference proteome</keyword>
<dbReference type="GeneID" id="90072284"/>
<name>A0AAV5QIJ3_9ASCO</name>
<evidence type="ECO:0000313" key="1">
    <source>
        <dbReference type="EMBL" id="GMM34305.1"/>
    </source>
</evidence>
<dbReference type="AlphaFoldDB" id="A0AAV5QIJ3"/>